<keyword evidence="4" id="KW-1185">Reference proteome</keyword>
<protein>
    <submittedName>
        <fullName evidence="3">Tetratricopeptide repeat protein</fullName>
    </submittedName>
</protein>
<dbReference type="PROSITE" id="PS51257">
    <property type="entry name" value="PROKAR_LIPOPROTEIN"/>
    <property type="match status" value="1"/>
</dbReference>
<feature type="repeat" description="TPR" evidence="1">
    <location>
        <begin position="63"/>
        <end position="96"/>
    </location>
</feature>
<evidence type="ECO:0000256" key="1">
    <source>
        <dbReference type="PROSITE-ProRule" id="PRU00339"/>
    </source>
</evidence>
<sequence length="272" mass="29744">MRIMKHLCLVSVLVLAGCASNPYFQTGDTLSSFEAGKAAQGKGDLPLAISKYREAIKEDSGNCEAYVALGFTLLDSNATEEAMNTFERAVEKFPDNAPAHRGKGAVYLVIDQPESAAQELRKALSLNPQDHKALSTLGIAYDMLGQPEKAQANYRAALELEPMNMSYENNLALSLVLAGKFDEAIRVLERIARSPQATPRIRQNLALAYGLSGDMKKAKDMGRKDLDDRAMKNNIAYFEAVRSMPLGSGQVSGILPLNQPKRPYDSARSWSN</sequence>
<dbReference type="Gene3D" id="1.25.40.10">
    <property type="entry name" value="Tetratricopeptide repeat domain"/>
    <property type="match status" value="1"/>
</dbReference>
<dbReference type="InterPro" id="IPR019734">
    <property type="entry name" value="TPR_rpt"/>
</dbReference>
<keyword evidence="2" id="KW-0732">Signal</keyword>
<dbReference type="RefSeq" id="WP_338453428.1">
    <property type="nucleotide sequence ID" value="NZ_CP133270.1"/>
</dbReference>
<keyword evidence="1" id="KW-0802">TPR repeat</keyword>
<feature type="signal peptide" evidence="2">
    <location>
        <begin position="1"/>
        <end position="16"/>
    </location>
</feature>
<dbReference type="SUPFAM" id="SSF48452">
    <property type="entry name" value="TPR-like"/>
    <property type="match status" value="1"/>
</dbReference>
<feature type="repeat" description="TPR" evidence="1">
    <location>
        <begin position="97"/>
        <end position="130"/>
    </location>
</feature>
<organism evidence="3 4">
    <name type="scientific">Candidatus Bealeia paramacronuclearis</name>
    <dbReference type="NCBI Taxonomy" id="1921001"/>
    <lineage>
        <taxon>Bacteria</taxon>
        <taxon>Pseudomonadati</taxon>
        <taxon>Pseudomonadota</taxon>
        <taxon>Alphaproteobacteria</taxon>
        <taxon>Holosporales</taxon>
        <taxon>Holosporaceae</taxon>
        <taxon>Candidatus Bealeia</taxon>
    </lineage>
</organism>
<dbReference type="InterPro" id="IPR011990">
    <property type="entry name" value="TPR-like_helical_dom_sf"/>
</dbReference>
<dbReference type="PANTHER" id="PTHR12558:SF13">
    <property type="entry name" value="CELL DIVISION CYCLE PROTEIN 27 HOMOLOG"/>
    <property type="match status" value="1"/>
</dbReference>
<name>A0ABZ2C3P3_9PROT</name>
<feature type="chain" id="PRO_5045506541" evidence="2">
    <location>
        <begin position="17"/>
        <end position="272"/>
    </location>
</feature>
<dbReference type="SMART" id="SM00028">
    <property type="entry name" value="TPR"/>
    <property type="match status" value="5"/>
</dbReference>
<proteinExistence type="predicted"/>
<dbReference type="Pfam" id="PF14559">
    <property type="entry name" value="TPR_19"/>
    <property type="match status" value="1"/>
</dbReference>
<evidence type="ECO:0000313" key="3">
    <source>
        <dbReference type="EMBL" id="WVX66862.1"/>
    </source>
</evidence>
<accession>A0ABZ2C3P3</accession>
<evidence type="ECO:0000313" key="4">
    <source>
        <dbReference type="Proteomes" id="UP001330434"/>
    </source>
</evidence>
<gene>
    <name evidence="3" type="ORF">Bealeia1_01051</name>
</gene>
<dbReference type="Proteomes" id="UP001330434">
    <property type="component" value="Chromosome"/>
</dbReference>
<dbReference type="PANTHER" id="PTHR12558">
    <property type="entry name" value="CELL DIVISION CYCLE 16,23,27"/>
    <property type="match status" value="1"/>
</dbReference>
<evidence type="ECO:0000256" key="2">
    <source>
        <dbReference type="SAM" id="SignalP"/>
    </source>
</evidence>
<reference evidence="3 4" key="1">
    <citation type="journal article" date="2024" name="Environ. Microbiol.">
        <title>Novel evolutionary insights on the interactions of the Holosporales (Alphaproteobacteria) with eukaryotic hosts from comparative genomics.</title>
        <authorList>
            <person name="Giovannini M."/>
            <person name="Petroni G."/>
            <person name="Castelli M."/>
        </authorList>
    </citation>
    <scope>NUCLEOTIDE SEQUENCE [LARGE SCALE GENOMIC DNA]</scope>
    <source>
        <strain evidence="3 4">US_Bl 15I1</strain>
    </source>
</reference>
<dbReference type="Pfam" id="PF13432">
    <property type="entry name" value="TPR_16"/>
    <property type="match status" value="1"/>
</dbReference>
<feature type="repeat" description="TPR" evidence="1">
    <location>
        <begin position="131"/>
        <end position="164"/>
    </location>
</feature>
<dbReference type="EMBL" id="CP133270">
    <property type="protein sequence ID" value="WVX66862.1"/>
    <property type="molecule type" value="Genomic_DNA"/>
</dbReference>
<dbReference type="PROSITE" id="PS50005">
    <property type="entry name" value="TPR"/>
    <property type="match status" value="3"/>
</dbReference>